<comment type="caution">
    <text evidence="4">The sequence shown here is derived from an EMBL/GenBank/DDBJ whole genome shotgun (WGS) entry which is preliminary data.</text>
</comment>
<evidence type="ECO:0000313" key="4">
    <source>
        <dbReference type="EMBL" id="OFW59419.1"/>
    </source>
</evidence>
<dbReference type="InterPro" id="IPR050595">
    <property type="entry name" value="Bact_response_regulator"/>
</dbReference>
<feature type="modified residue" description="4-aspartylphosphate" evidence="2">
    <location>
        <position position="40"/>
    </location>
</feature>
<organism evidence="4 5">
    <name type="scientific">Candidatus Solincola sediminis</name>
    <dbReference type="NCBI Taxonomy" id="1797199"/>
    <lineage>
        <taxon>Bacteria</taxon>
        <taxon>Bacillati</taxon>
        <taxon>Actinomycetota</taxon>
        <taxon>Candidatus Geothermincolia</taxon>
        <taxon>Candidatus Geothermincolales</taxon>
        <taxon>Candidatus Geothermincolaceae</taxon>
        <taxon>Candidatus Solincola</taxon>
    </lineage>
</organism>
<sequence length="118" mass="13334">MVELIELFLSNAGFVTLSAFSGEEALDKAFKEKPDLILLDIMMPKIDGWEVLRRIKNDPEIRKTPVAFITARTQNIDKMIGLSVMKAAGYITKPFSKHELLTEVRRIIDEAGKHADEC</sequence>
<dbReference type="Gene3D" id="3.40.50.2300">
    <property type="match status" value="1"/>
</dbReference>
<reference evidence="4 5" key="1">
    <citation type="journal article" date="2016" name="Nat. Commun.">
        <title>Thousands of microbial genomes shed light on interconnected biogeochemical processes in an aquifer system.</title>
        <authorList>
            <person name="Anantharaman K."/>
            <person name="Brown C.T."/>
            <person name="Hug L.A."/>
            <person name="Sharon I."/>
            <person name="Castelle C.J."/>
            <person name="Probst A.J."/>
            <person name="Thomas B.C."/>
            <person name="Singh A."/>
            <person name="Wilkins M.J."/>
            <person name="Karaoz U."/>
            <person name="Brodie E.L."/>
            <person name="Williams K.H."/>
            <person name="Hubbard S.S."/>
            <person name="Banfield J.F."/>
        </authorList>
    </citation>
    <scope>NUCLEOTIDE SEQUENCE [LARGE SCALE GENOMIC DNA]</scope>
</reference>
<dbReference type="EMBL" id="MELK01000016">
    <property type="protein sequence ID" value="OFW59419.1"/>
    <property type="molecule type" value="Genomic_DNA"/>
</dbReference>
<dbReference type="InterPro" id="IPR001789">
    <property type="entry name" value="Sig_transdc_resp-reg_receiver"/>
</dbReference>
<name>A0A1F2WRE7_9ACTN</name>
<gene>
    <name evidence="4" type="ORF">A2Y75_11010</name>
</gene>
<dbReference type="SUPFAM" id="SSF52172">
    <property type="entry name" value="CheY-like"/>
    <property type="match status" value="1"/>
</dbReference>
<dbReference type="InterPro" id="IPR011006">
    <property type="entry name" value="CheY-like_superfamily"/>
</dbReference>
<dbReference type="PANTHER" id="PTHR44591">
    <property type="entry name" value="STRESS RESPONSE REGULATOR PROTEIN 1"/>
    <property type="match status" value="1"/>
</dbReference>
<dbReference type="SMART" id="SM00448">
    <property type="entry name" value="REC"/>
    <property type="match status" value="1"/>
</dbReference>
<evidence type="ECO:0000313" key="5">
    <source>
        <dbReference type="Proteomes" id="UP000177876"/>
    </source>
</evidence>
<dbReference type="Proteomes" id="UP000177876">
    <property type="component" value="Unassembled WGS sequence"/>
</dbReference>
<protein>
    <recommendedName>
        <fullName evidence="3">Response regulatory domain-containing protein</fullName>
    </recommendedName>
</protein>
<dbReference type="AlphaFoldDB" id="A0A1F2WRE7"/>
<evidence type="ECO:0000256" key="1">
    <source>
        <dbReference type="ARBA" id="ARBA00022553"/>
    </source>
</evidence>
<evidence type="ECO:0000259" key="3">
    <source>
        <dbReference type="PROSITE" id="PS50110"/>
    </source>
</evidence>
<dbReference type="PANTHER" id="PTHR44591:SF3">
    <property type="entry name" value="RESPONSE REGULATORY DOMAIN-CONTAINING PROTEIN"/>
    <property type="match status" value="1"/>
</dbReference>
<dbReference type="PROSITE" id="PS50110">
    <property type="entry name" value="RESPONSE_REGULATORY"/>
    <property type="match status" value="1"/>
</dbReference>
<proteinExistence type="predicted"/>
<feature type="domain" description="Response regulatory" evidence="3">
    <location>
        <begin position="1"/>
        <end position="108"/>
    </location>
</feature>
<keyword evidence="1 2" id="KW-0597">Phosphoprotein</keyword>
<evidence type="ECO:0000256" key="2">
    <source>
        <dbReference type="PROSITE-ProRule" id="PRU00169"/>
    </source>
</evidence>
<dbReference type="GO" id="GO:0000160">
    <property type="term" value="P:phosphorelay signal transduction system"/>
    <property type="evidence" value="ECO:0007669"/>
    <property type="project" value="InterPro"/>
</dbReference>
<dbReference type="Pfam" id="PF00072">
    <property type="entry name" value="Response_reg"/>
    <property type="match status" value="1"/>
</dbReference>
<accession>A0A1F2WRE7</accession>
<dbReference type="STRING" id="1797197.A2Y75_11010"/>